<name>A0A399E3L2_9DEIN</name>
<dbReference type="InterPro" id="IPR004300">
    <property type="entry name" value="Glyco_hydro_57_N"/>
</dbReference>
<sequence>MYLWHLTPDAPRTPVRVSPGEAVRLVIGSWPIEPGQRVWLELQGPAGEPTRLEARWAHNQGENSYWQVELGPFTRGERVRYRILGASPAGEVSGPEGGFTAGPKLYLALLWHQHQPLYKDSARPGAAGSHRQPWVRLHALRDYYAMAALVAQHPGVHLSVNLTPVLLWQLEDYLERGATDRALELSLKPAETLSVAEQEFVLSYFFEADWHHQIYPHPRYRELFSRRAEGKPFSAQDLRDLQMWFNLSWFGLEFREGEVALPTGETASVRRFVEQGRGFSQADLEALLAEQYKVMRAVIPLHRQLQERGQVEVSTTPFYHPILPLLLDSDGATLDRPGAALPARFARPEDAAAQVERAVEYYTRHFGRPPRGMWPAEGAVSQGVVPLFARQGVRWIASDQGVLARSGRYGYDTGDPDVLAQPYRAEQDGQSLSIFFRDTALSDDIGFRFQGCKDFTAVARAFLDEVKQRFARRFQGDGDRVLSVILDGENAWGAYCEDARPFLHALYGLLEQDREVETVTYSEYLEGNPARGIAPHPAEGQGKVYDLFTGSWIDENGSAPGVDLGTWVGEAEENRAWGLLKEAREALEDAGAIPESHPAAFTALYAAEGSDWFWWFGQDQDSGGDAEFDELFRTHLRNVYRGLGREPPEGLSRRIVSRAETWSFARPVSQVQAGDRLAVQTNCPGRLTWWREGQQAQSAELSPVGGVMAGLRRYRLTLGPLERGRLLFRFGCTHPDCDRKDLCCQGELQAVEVV</sequence>
<gene>
    <name evidence="6" type="primary">amyA</name>
    <name evidence="6" type="ORF">Mcate_01406</name>
</gene>
<dbReference type="OrthoDB" id="9806081at2"/>
<organism evidence="6 7">
    <name type="scientific">Meiothermus taiwanensis</name>
    <dbReference type="NCBI Taxonomy" id="172827"/>
    <lineage>
        <taxon>Bacteria</taxon>
        <taxon>Thermotogati</taxon>
        <taxon>Deinococcota</taxon>
        <taxon>Deinococci</taxon>
        <taxon>Thermales</taxon>
        <taxon>Thermaceae</taxon>
        <taxon>Meiothermus</taxon>
    </lineage>
</organism>
<dbReference type="Proteomes" id="UP000266089">
    <property type="component" value="Unassembled WGS sequence"/>
</dbReference>
<keyword evidence="2 3" id="KW-0119">Carbohydrate metabolism</keyword>
<keyword evidence="6" id="KW-0326">Glycosidase</keyword>
<comment type="caution">
    <text evidence="6">The sequence shown here is derived from an EMBL/GenBank/DDBJ whole genome shotgun (WGS) entry which is preliminary data.</text>
</comment>
<dbReference type="PANTHER" id="PTHR36306:SF1">
    <property type="entry name" value="ALPHA-AMYLASE-RELATED"/>
    <property type="match status" value="1"/>
</dbReference>
<evidence type="ECO:0000259" key="5">
    <source>
        <dbReference type="Pfam" id="PF22681"/>
    </source>
</evidence>
<evidence type="ECO:0000256" key="3">
    <source>
        <dbReference type="RuleBase" id="RU361196"/>
    </source>
</evidence>
<dbReference type="EC" id="3.2.1.1" evidence="6"/>
<evidence type="ECO:0000313" key="7">
    <source>
        <dbReference type="Proteomes" id="UP000266089"/>
    </source>
</evidence>
<dbReference type="PANTHER" id="PTHR36306">
    <property type="entry name" value="ALPHA-AMYLASE-RELATED-RELATED"/>
    <property type="match status" value="1"/>
</dbReference>
<evidence type="ECO:0000313" key="6">
    <source>
        <dbReference type="EMBL" id="RIH77260.1"/>
    </source>
</evidence>
<dbReference type="EMBL" id="QWKX01000029">
    <property type="protein sequence ID" value="RIH77260.1"/>
    <property type="molecule type" value="Genomic_DNA"/>
</dbReference>
<evidence type="ECO:0000259" key="4">
    <source>
        <dbReference type="Pfam" id="PF03065"/>
    </source>
</evidence>
<dbReference type="InterPro" id="IPR052046">
    <property type="entry name" value="GH57_Enzymes"/>
</dbReference>
<dbReference type="Gene3D" id="2.60.40.10">
    <property type="entry name" value="Immunoglobulins"/>
    <property type="match status" value="1"/>
</dbReference>
<dbReference type="InterPro" id="IPR027291">
    <property type="entry name" value="Glyco_hydro_38_N_sf"/>
</dbReference>
<dbReference type="GO" id="GO:0005975">
    <property type="term" value="P:carbohydrate metabolic process"/>
    <property type="evidence" value="ECO:0007669"/>
    <property type="project" value="InterPro"/>
</dbReference>
<feature type="domain" description="Glycoside hydrolase family 57 N-terminal" evidence="4">
    <location>
        <begin position="108"/>
        <end position="533"/>
    </location>
</feature>
<comment type="similarity">
    <text evidence="1 3">Belongs to the glycosyl hydrolase 57 family.</text>
</comment>
<dbReference type="CDD" id="cd10796">
    <property type="entry name" value="GH57N_APU"/>
    <property type="match status" value="1"/>
</dbReference>
<dbReference type="InterPro" id="IPR055242">
    <property type="entry name" value="Lmo2446-like_N"/>
</dbReference>
<dbReference type="SUPFAM" id="SSF88713">
    <property type="entry name" value="Glycoside hydrolase/deacetylase"/>
    <property type="match status" value="1"/>
</dbReference>
<dbReference type="AlphaFoldDB" id="A0A399E3L2"/>
<dbReference type="Pfam" id="PF03065">
    <property type="entry name" value="Glyco_hydro_57"/>
    <property type="match status" value="1"/>
</dbReference>
<dbReference type="Pfam" id="PF22681">
    <property type="entry name" value="Lmo2446-like_N"/>
    <property type="match status" value="1"/>
</dbReference>
<protein>
    <submittedName>
        <fullName evidence="6">Alpha-amylase 1</fullName>
        <ecNumber evidence="6">3.2.1.1</ecNumber>
    </submittedName>
</protein>
<feature type="domain" description="Lmo2446-like N-terminal" evidence="5">
    <location>
        <begin position="7"/>
        <end position="66"/>
    </location>
</feature>
<accession>A0A399E3L2</accession>
<evidence type="ECO:0000256" key="2">
    <source>
        <dbReference type="ARBA" id="ARBA00023277"/>
    </source>
</evidence>
<reference evidence="6 7" key="1">
    <citation type="submission" date="2018-08" db="EMBL/GenBank/DDBJ databases">
        <title>Meiothermus cateniformans JCM 15151 genome sequencing project.</title>
        <authorList>
            <person name="Da Costa M.S."/>
            <person name="Albuquerque L."/>
            <person name="Raposo P."/>
            <person name="Froufe H.J.C."/>
            <person name="Barroso C.S."/>
            <person name="Egas C."/>
        </authorList>
    </citation>
    <scope>NUCLEOTIDE SEQUENCE [LARGE SCALE GENOMIC DNA]</scope>
    <source>
        <strain evidence="6 7">JCM 15151</strain>
    </source>
</reference>
<dbReference type="GO" id="GO:0004556">
    <property type="term" value="F:alpha-amylase activity"/>
    <property type="evidence" value="ECO:0007669"/>
    <property type="project" value="UniProtKB-EC"/>
</dbReference>
<keyword evidence="6" id="KW-0378">Hydrolase</keyword>
<proteinExistence type="inferred from homology"/>
<dbReference type="RefSeq" id="WP_051349845.1">
    <property type="nucleotide sequence ID" value="NZ_JBHSXZ010000084.1"/>
</dbReference>
<evidence type="ECO:0000256" key="1">
    <source>
        <dbReference type="ARBA" id="ARBA00006821"/>
    </source>
</evidence>
<dbReference type="Gene3D" id="3.20.110.10">
    <property type="entry name" value="Glycoside hydrolase 38, N terminal domain"/>
    <property type="match status" value="2"/>
</dbReference>
<dbReference type="InterPro" id="IPR011330">
    <property type="entry name" value="Glyco_hydro/deAcase_b/a-brl"/>
</dbReference>
<dbReference type="InterPro" id="IPR013783">
    <property type="entry name" value="Ig-like_fold"/>
</dbReference>